<evidence type="ECO:0000256" key="5">
    <source>
        <dbReference type="ARBA" id="ARBA00022723"/>
    </source>
</evidence>
<proteinExistence type="inferred from homology"/>
<dbReference type="InterPro" id="IPR038371">
    <property type="entry name" value="Cu_polyphenol_OxRdtase_sf"/>
</dbReference>
<dbReference type="PANTHER" id="PTHR30616">
    <property type="entry name" value="UNCHARACTERIZED PROTEIN YFIH"/>
    <property type="match status" value="1"/>
</dbReference>
<keyword evidence="13" id="KW-1185">Reference proteome</keyword>
<evidence type="ECO:0000256" key="9">
    <source>
        <dbReference type="ARBA" id="ARBA00047989"/>
    </source>
</evidence>
<dbReference type="OrthoDB" id="4279at2"/>
<keyword evidence="7" id="KW-0862">Zinc</keyword>
<name>A0A261EU36_9BIFI</name>
<comment type="function">
    <text evidence="2">Purine nucleoside enzyme that catalyzes the phosphorolysis of adenosine and inosine nucleosides, yielding D-ribose 1-phosphate and the respective free bases, adenine and hypoxanthine. Also catalyzes the phosphorolysis of S-methyl-5'-thioadenosine into adenine and S-methyl-5-thio-alpha-D-ribose 1-phosphate. Also has adenosine deaminase activity.</text>
</comment>
<evidence type="ECO:0000256" key="11">
    <source>
        <dbReference type="ARBA" id="ARBA00049893"/>
    </source>
</evidence>
<evidence type="ECO:0000256" key="3">
    <source>
        <dbReference type="ARBA" id="ARBA00007353"/>
    </source>
</evidence>
<dbReference type="GO" id="GO:0005507">
    <property type="term" value="F:copper ion binding"/>
    <property type="evidence" value="ECO:0007669"/>
    <property type="project" value="TreeGrafter"/>
</dbReference>
<dbReference type="AlphaFoldDB" id="A0A261EU36"/>
<evidence type="ECO:0000313" key="13">
    <source>
        <dbReference type="Proteomes" id="UP000216004"/>
    </source>
</evidence>
<keyword evidence="8" id="KW-0186">Copper</keyword>
<dbReference type="PANTHER" id="PTHR30616:SF2">
    <property type="entry name" value="PURINE NUCLEOSIDE PHOSPHORYLASE LACC1"/>
    <property type="match status" value="1"/>
</dbReference>
<dbReference type="SUPFAM" id="SSF64438">
    <property type="entry name" value="CNF1/YfiH-like putative cysteine hydrolases"/>
    <property type="match status" value="1"/>
</dbReference>
<reference evidence="12 13" key="1">
    <citation type="journal article" date="2017" name="BMC Genomics">
        <title>Comparative genomic and phylogenomic analyses of the Bifidobacteriaceae family.</title>
        <authorList>
            <person name="Lugli G.A."/>
            <person name="Milani C."/>
            <person name="Turroni F."/>
            <person name="Duranti S."/>
            <person name="Mancabelli L."/>
            <person name="Mangifesta M."/>
            <person name="Ferrario C."/>
            <person name="Modesto M."/>
            <person name="Mattarelli P."/>
            <person name="Jiri K."/>
            <person name="van Sinderen D."/>
            <person name="Ventura M."/>
        </authorList>
    </citation>
    <scope>NUCLEOTIDE SEQUENCE [LARGE SCALE GENOMIC DNA]</scope>
    <source>
        <strain evidence="12 13">DSM 22924</strain>
    </source>
</reference>
<comment type="catalytic activity">
    <reaction evidence="10">
        <text>adenosine + phosphate = alpha-D-ribose 1-phosphate + adenine</text>
        <dbReference type="Rhea" id="RHEA:27642"/>
        <dbReference type="ChEBI" id="CHEBI:16335"/>
        <dbReference type="ChEBI" id="CHEBI:16708"/>
        <dbReference type="ChEBI" id="CHEBI:43474"/>
        <dbReference type="ChEBI" id="CHEBI:57720"/>
        <dbReference type="EC" id="2.4.2.1"/>
    </reaction>
    <physiologicalReaction direction="left-to-right" evidence="10">
        <dbReference type="Rhea" id="RHEA:27643"/>
    </physiologicalReaction>
</comment>
<evidence type="ECO:0000256" key="10">
    <source>
        <dbReference type="ARBA" id="ARBA00048968"/>
    </source>
</evidence>
<dbReference type="Gene3D" id="3.60.140.10">
    <property type="entry name" value="CNF1/YfiH-like putative cysteine hydrolases"/>
    <property type="match status" value="1"/>
</dbReference>
<comment type="catalytic activity">
    <reaction evidence="11">
        <text>S-methyl-5'-thioadenosine + phosphate = 5-(methylsulfanyl)-alpha-D-ribose 1-phosphate + adenine</text>
        <dbReference type="Rhea" id="RHEA:11852"/>
        <dbReference type="ChEBI" id="CHEBI:16708"/>
        <dbReference type="ChEBI" id="CHEBI:17509"/>
        <dbReference type="ChEBI" id="CHEBI:43474"/>
        <dbReference type="ChEBI" id="CHEBI:58533"/>
        <dbReference type="EC" id="2.4.2.28"/>
    </reaction>
    <physiologicalReaction direction="left-to-right" evidence="11">
        <dbReference type="Rhea" id="RHEA:11853"/>
    </physiologicalReaction>
</comment>
<evidence type="ECO:0000313" key="12">
    <source>
        <dbReference type="EMBL" id="OZG50369.1"/>
    </source>
</evidence>
<evidence type="ECO:0000256" key="8">
    <source>
        <dbReference type="ARBA" id="ARBA00023008"/>
    </source>
</evidence>
<evidence type="ECO:0000256" key="2">
    <source>
        <dbReference type="ARBA" id="ARBA00003215"/>
    </source>
</evidence>
<comment type="caution">
    <text evidence="12">The sequence shown here is derived from an EMBL/GenBank/DDBJ whole genome shotgun (WGS) entry which is preliminary data.</text>
</comment>
<keyword evidence="6" id="KW-0378">Hydrolase</keyword>
<evidence type="ECO:0000256" key="4">
    <source>
        <dbReference type="ARBA" id="ARBA00022679"/>
    </source>
</evidence>
<comment type="catalytic activity">
    <reaction evidence="1">
        <text>inosine + phosphate = alpha-D-ribose 1-phosphate + hypoxanthine</text>
        <dbReference type="Rhea" id="RHEA:27646"/>
        <dbReference type="ChEBI" id="CHEBI:17368"/>
        <dbReference type="ChEBI" id="CHEBI:17596"/>
        <dbReference type="ChEBI" id="CHEBI:43474"/>
        <dbReference type="ChEBI" id="CHEBI:57720"/>
        <dbReference type="EC" id="2.4.2.1"/>
    </reaction>
    <physiologicalReaction direction="left-to-right" evidence="1">
        <dbReference type="Rhea" id="RHEA:27647"/>
    </physiologicalReaction>
</comment>
<keyword evidence="4" id="KW-0808">Transferase</keyword>
<dbReference type="CDD" id="cd16833">
    <property type="entry name" value="YfiH"/>
    <property type="match status" value="1"/>
</dbReference>
<protein>
    <submittedName>
        <fullName evidence="12">Copper oxidase</fullName>
    </submittedName>
</protein>
<keyword evidence="5" id="KW-0479">Metal-binding</keyword>
<accession>A0A261EU36</accession>
<organism evidence="12 13">
    <name type="scientific">Bombiscardovia coagulans</name>
    <dbReference type="NCBI Taxonomy" id="686666"/>
    <lineage>
        <taxon>Bacteria</taxon>
        <taxon>Bacillati</taxon>
        <taxon>Actinomycetota</taxon>
        <taxon>Actinomycetes</taxon>
        <taxon>Bifidobacteriales</taxon>
        <taxon>Bifidobacteriaceae</taxon>
        <taxon>Bombiscardovia</taxon>
    </lineage>
</organism>
<evidence type="ECO:0000256" key="7">
    <source>
        <dbReference type="ARBA" id="ARBA00022833"/>
    </source>
</evidence>
<dbReference type="GO" id="GO:0017061">
    <property type="term" value="F:S-methyl-5-thioadenosine phosphorylase activity"/>
    <property type="evidence" value="ECO:0007669"/>
    <property type="project" value="UniProtKB-EC"/>
</dbReference>
<dbReference type="Pfam" id="PF02578">
    <property type="entry name" value="Cu-oxidase_4"/>
    <property type="match status" value="1"/>
</dbReference>
<sequence>MTHLPGKDSFEQWTDEYELVDSTAVPHHDREGLPIPVTIPIDLAPGVQVVYTTRLGGSSIGDFASLNLSEFSGDDSLAVRSNRSALEHAVGAPLALVNQVHSAKAVDVDSVIGSVSELATQEADGLVSTQTHIALGVFAADCLPVLLADSERGIIAAAHCGRKGLEAGIIRSTVNLMVDKGAQIDTIVATLGPAICADCYELGEKTSQAFAQHFPDTVGETRFGGLGVDIVAAAKQALADVGVVHLVDSCSRIAAATQYLQEDEELERLCEQDGEGSRLVERIRQLNHPQCTLENPLWYSHRRASLSSKPREGRMLALIVRTI</sequence>
<comment type="similarity">
    <text evidence="3">Belongs to the purine nucleoside phosphorylase YfiH/LACC1 family.</text>
</comment>
<dbReference type="Proteomes" id="UP000216004">
    <property type="component" value="Unassembled WGS sequence"/>
</dbReference>
<evidence type="ECO:0000256" key="6">
    <source>
        <dbReference type="ARBA" id="ARBA00022801"/>
    </source>
</evidence>
<evidence type="ECO:0000256" key="1">
    <source>
        <dbReference type="ARBA" id="ARBA00000553"/>
    </source>
</evidence>
<dbReference type="GO" id="GO:0016787">
    <property type="term" value="F:hydrolase activity"/>
    <property type="evidence" value="ECO:0007669"/>
    <property type="project" value="UniProtKB-KW"/>
</dbReference>
<dbReference type="InterPro" id="IPR011324">
    <property type="entry name" value="Cytotoxic_necrot_fac-like_cat"/>
</dbReference>
<dbReference type="InterPro" id="IPR003730">
    <property type="entry name" value="Cu_polyphenol_OxRdtase"/>
</dbReference>
<comment type="catalytic activity">
    <reaction evidence="9">
        <text>adenosine + H2O + H(+) = inosine + NH4(+)</text>
        <dbReference type="Rhea" id="RHEA:24408"/>
        <dbReference type="ChEBI" id="CHEBI:15377"/>
        <dbReference type="ChEBI" id="CHEBI:15378"/>
        <dbReference type="ChEBI" id="CHEBI:16335"/>
        <dbReference type="ChEBI" id="CHEBI:17596"/>
        <dbReference type="ChEBI" id="CHEBI:28938"/>
        <dbReference type="EC" id="3.5.4.4"/>
    </reaction>
    <physiologicalReaction direction="left-to-right" evidence="9">
        <dbReference type="Rhea" id="RHEA:24409"/>
    </physiologicalReaction>
</comment>
<dbReference type="EMBL" id="MWWS01000004">
    <property type="protein sequence ID" value="OZG50369.1"/>
    <property type="molecule type" value="Genomic_DNA"/>
</dbReference>
<gene>
    <name evidence="12" type="ORF">BOCO_0886</name>
</gene>